<dbReference type="RefSeq" id="WP_052632687.1">
    <property type="nucleotide sequence ID" value="NZ_CP011144.1"/>
</dbReference>
<accession>A0A0E3Z2H3</accession>
<dbReference type="InterPro" id="IPR058624">
    <property type="entry name" value="MdtA-like_HH"/>
</dbReference>
<evidence type="ECO:0000259" key="5">
    <source>
        <dbReference type="Pfam" id="PF25876"/>
    </source>
</evidence>
<evidence type="ECO:0000256" key="4">
    <source>
        <dbReference type="SAM" id="Phobius"/>
    </source>
</evidence>
<dbReference type="Gene3D" id="2.40.420.20">
    <property type="match status" value="1"/>
</dbReference>
<evidence type="ECO:0000259" key="6">
    <source>
        <dbReference type="Pfam" id="PF25917"/>
    </source>
</evidence>
<dbReference type="PATRIC" id="fig|314722.6.peg.2614"/>
<dbReference type="GO" id="GO:0019898">
    <property type="term" value="C:extrinsic component of membrane"/>
    <property type="evidence" value="ECO:0007669"/>
    <property type="project" value="InterPro"/>
</dbReference>
<dbReference type="Pfam" id="PF25876">
    <property type="entry name" value="HH_MFP_RND"/>
    <property type="match status" value="1"/>
</dbReference>
<dbReference type="EMBL" id="CP011144">
    <property type="protein sequence ID" value="AKC87379.1"/>
    <property type="molecule type" value="Genomic_DNA"/>
</dbReference>
<dbReference type="GO" id="GO:0022857">
    <property type="term" value="F:transmembrane transporter activity"/>
    <property type="evidence" value="ECO:0007669"/>
    <property type="project" value="InterPro"/>
</dbReference>
<name>A0A0E3Z2H3_9GAMM</name>
<dbReference type="SUPFAM" id="SSF111369">
    <property type="entry name" value="HlyD-like secretion proteins"/>
    <property type="match status" value="1"/>
</dbReference>
<protein>
    <submittedName>
        <fullName evidence="8">RND transporter</fullName>
    </submittedName>
</protein>
<dbReference type="FunFam" id="2.40.30.170:FF:000010">
    <property type="entry name" value="Efflux RND transporter periplasmic adaptor subunit"/>
    <property type="match status" value="1"/>
</dbReference>
<feature type="domain" description="YknX-like beta-barrel" evidence="7">
    <location>
        <begin position="236"/>
        <end position="311"/>
    </location>
</feature>
<keyword evidence="4" id="KW-0812">Transmembrane</keyword>
<dbReference type="GO" id="GO:1990195">
    <property type="term" value="C:macrolide transmembrane transporter complex"/>
    <property type="evidence" value="ECO:0007669"/>
    <property type="project" value="InterPro"/>
</dbReference>
<feature type="transmembrane region" description="Helical" evidence="4">
    <location>
        <begin position="15"/>
        <end position="36"/>
    </location>
</feature>
<dbReference type="InterPro" id="IPR050465">
    <property type="entry name" value="UPF0194_transport"/>
</dbReference>
<dbReference type="InterPro" id="IPR058625">
    <property type="entry name" value="MdtA-like_BSH"/>
</dbReference>
<keyword evidence="3" id="KW-0175">Coiled coil</keyword>
<dbReference type="Gene3D" id="2.40.30.170">
    <property type="match status" value="1"/>
</dbReference>
<dbReference type="PANTHER" id="PTHR32347:SF14">
    <property type="entry name" value="EFFLUX SYSTEM COMPONENT YKNX-RELATED"/>
    <property type="match status" value="1"/>
</dbReference>
<evidence type="ECO:0000259" key="7">
    <source>
        <dbReference type="Pfam" id="PF25990"/>
    </source>
</evidence>
<keyword evidence="4" id="KW-0472">Membrane</keyword>
<comment type="subcellular location">
    <subcellularLocation>
        <location evidence="1">Cell envelope</location>
    </subcellularLocation>
</comment>
<dbReference type="InterPro" id="IPR030190">
    <property type="entry name" value="MacA_alpha-hairpin_sf"/>
</dbReference>
<keyword evidence="9" id="KW-1185">Reference proteome</keyword>
<evidence type="ECO:0000256" key="2">
    <source>
        <dbReference type="ARBA" id="ARBA00009477"/>
    </source>
</evidence>
<dbReference type="InterPro" id="IPR058636">
    <property type="entry name" value="Beta-barrel_YknX"/>
</dbReference>
<dbReference type="Pfam" id="PF25917">
    <property type="entry name" value="BSH_RND"/>
    <property type="match status" value="1"/>
</dbReference>
<evidence type="ECO:0000256" key="1">
    <source>
        <dbReference type="ARBA" id="ARBA00004196"/>
    </source>
</evidence>
<dbReference type="AlphaFoldDB" id="A0A0E3Z2H3"/>
<feature type="domain" description="Multidrug resistance protein MdtA-like alpha-helical hairpin" evidence="5">
    <location>
        <begin position="120"/>
        <end position="181"/>
    </location>
</feature>
<dbReference type="Gene3D" id="2.40.50.100">
    <property type="match status" value="1"/>
</dbReference>
<feature type="domain" description="Multidrug resistance protein MdtA-like barrel-sandwich hybrid" evidence="6">
    <location>
        <begin position="73"/>
        <end position="224"/>
    </location>
</feature>
<comment type="similarity">
    <text evidence="2">Belongs to the membrane fusion protein (MFP) (TC 8.A.1) family.</text>
</comment>
<dbReference type="PANTHER" id="PTHR32347">
    <property type="entry name" value="EFFLUX SYSTEM COMPONENT YKNX-RELATED"/>
    <property type="match status" value="1"/>
</dbReference>
<gene>
    <name evidence="8" type="ORF">WQ53_12045</name>
</gene>
<dbReference type="Gene3D" id="6.10.140.1990">
    <property type="match status" value="1"/>
</dbReference>
<evidence type="ECO:0000256" key="3">
    <source>
        <dbReference type="ARBA" id="ARBA00023054"/>
    </source>
</evidence>
<keyword evidence="4" id="KW-1133">Transmembrane helix</keyword>
<dbReference type="GO" id="GO:0030313">
    <property type="term" value="C:cell envelope"/>
    <property type="evidence" value="ECO:0007669"/>
    <property type="project" value="UniProtKB-SubCell"/>
</dbReference>
<dbReference type="OrthoDB" id="9791520at2"/>
<proteinExistence type="inferred from homology"/>
<dbReference type="Pfam" id="PF25990">
    <property type="entry name" value="Beta-barrel_YknX"/>
    <property type="match status" value="1"/>
</dbReference>
<dbReference type="Proteomes" id="UP000033067">
    <property type="component" value="Chromosome"/>
</dbReference>
<dbReference type="NCBIfam" id="TIGR01730">
    <property type="entry name" value="RND_mfp"/>
    <property type="match status" value="1"/>
</dbReference>
<organism evidence="8 9">
    <name type="scientific">Pseudoxanthomonas suwonensis</name>
    <dbReference type="NCBI Taxonomy" id="314722"/>
    <lineage>
        <taxon>Bacteria</taxon>
        <taxon>Pseudomonadati</taxon>
        <taxon>Pseudomonadota</taxon>
        <taxon>Gammaproteobacteria</taxon>
        <taxon>Lysobacterales</taxon>
        <taxon>Lysobacteraceae</taxon>
        <taxon>Pseudoxanthomonas</taxon>
    </lineage>
</organism>
<evidence type="ECO:0000313" key="8">
    <source>
        <dbReference type="EMBL" id="AKC87379.1"/>
    </source>
</evidence>
<dbReference type="KEGG" id="psuw:WQ53_12045"/>
<dbReference type="GO" id="GO:1990961">
    <property type="term" value="P:xenobiotic detoxification by transmembrane export across the plasma membrane"/>
    <property type="evidence" value="ECO:0007669"/>
    <property type="project" value="InterPro"/>
</dbReference>
<dbReference type="InterPro" id="IPR006143">
    <property type="entry name" value="RND_pump_MFP"/>
</dbReference>
<evidence type="ECO:0000313" key="9">
    <source>
        <dbReference type="Proteomes" id="UP000033067"/>
    </source>
</evidence>
<sequence>MSRSSRPQANRSRSLLFRAGTAIAVLILLGAGIWFWRQHQAAGAEGAFRTAPVERGNIRVSISSTGTLSATSTVIVGSQISGQVTEVLADFNDRVSKDQVLARIDPKTYEAQIEQGNAQVASARASLEQALATQRNAELDYRRKSELVQRQLVARSDVDLARAALDQANAQVASARAQIGQQTASTQATRVNLERTVIRSPVDGVVLTRSIEPGQTVAASLQAPELFTIAEDLAQMKIELAVDEADIGQVQPGQGVAFTVDAFPDRQFRGQVQQVRLAATTSNNVVTYPVVVAVDNSDGTLLPGLTVNAEIEVSRRDDVLKVSNAALRFKPADQAAAGPAAMAGGMRGGAGMLDDLAGFVATLELTPAQRAAFDSDAATARARQEEMRKAMEAAIQNAQRSGATGASGGGMPPGMVVMRGGPAQGAASGQMRQRTLERFQQNFAGFLGTLDESQRQAFEREIAALAGARRVMVHRLENGKAVPVQVRVGVSDGSSTEISGGVKEGDLLVTGERAATR</sequence>
<reference evidence="8 9" key="1">
    <citation type="journal article" date="2015" name="Genome Announc.">
        <title>Complete Genome Sequence of Pseudoxanthomonas suwonensis Strain J1, a Cellulose-Degrading Bacterium Isolated from Leaf- and Wood-Enriched Soil.</title>
        <authorList>
            <person name="Hou L."/>
            <person name="Jiang J."/>
            <person name="Xu Z."/>
            <person name="Zhou Y."/>
            <person name="Leung F.C."/>
        </authorList>
    </citation>
    <scope>NUCLEOTIDE SEQUENCE [LARGE SCALE GENOMIC DNA]</scope>
    <source>
        <strain evidence="8 9">J1</strain>
    </source>
</reference>